<organism evidence="8 9">
    <name type="scientific">Candidatus Amesbacteria bacterium RIFCSPLOWO2_01_FULL_48_25</name>
    <dbReference type="NCBI Taxonomy" id="1797259"/>
    <lineage>
        <taxon>Bacteria</taxon>
        <taxon>Candidatus Amesiibacteriota</taxon>
    </lineage>
</organism>
<comment type="function">
    <text evidence="6">Required for the formation of a threonylcarbamoyl group on adenosine at position 37 (t(6)A37) in tRNAs that read codons beginning with adenine. Is involved in the transfer of the threonylcarbamoyl moiety of threonylcarbamoyl-AMP (TC-AMP) to the N6 group of A37, together with TsaE and TsaB. TsaD likely plays a direct catalytic role in this reaction.</text>
</comment>
<keyword evidence="3 6" id="KW-0479">Metal-binding</keyword>
<feature type="binding site" evidence="6">
    <location>
        <position position="163"/>
    </location>
    <ligand>
        <name>substrate</name>
    </ligand>
</feature>
<keyword evidence="6" id="KW-0963">Cytoplasm</keyword>
<dbReference type="SUPFAM" id="SSF53067">
    <property type="entry name" value="Actin-like ATPase domain"/>
    <property type="match status" value="1"/>
</dbReference>
<evidence type="ECO:0000256" key="1">
    <source>
        <dbReference type="ARBA" id="ARBA00022679"/>
    </source>
</evidence>
<name>A0A1F4ZAZ1_9BACT</name>
<dbReference type="AlphaFoldDB" id="A0A1F4ZAZ1"/>
<dbReference type="InterPro" id="IPR043129">
    <property type="entry name" value="ATPase_NBD"/>
</dbReference>
<evidence type="ECO:0000256" key="2">
    <source>
        <dbReference type="ARBA" id="ARBA00022694"/>
    </source>
</evidence>
<dbReference type="STRING" id="1797259.A2989_01045"/>
<evidence type="ECO:0000313" key="8">
    <source>
        <dbReference type="EMBL" id="OGD03402.1"/>
    </source>
</evidence>
<evidence type="ECO:0000256" key="5">
    <source>
        <dbReference type="ARBA" id="ARBA00048117"/>
    </source>
</evidence>
<dbReference type="FunFam" id="3.30.420.40:FF:000012">
    <property type="entry name" value="tRNA N6-adenosine threonylcarbamoyltransferase"/>
    <property type="match status" value="1"/>
</dbReference>
<accession>A0A1F4ZAZ1</accession>
<dbReference type="GO" id="GO:0005506">
    <property type="term" value="F:iron ion binding"/>
    <property type="evidence" value="ECO:0007669"/>
    <property type="project" value="UniProtKB-UniRule"/>
</dbReference>
<feature type="binding site" evidence="6">
    <location>
        <position position="109"/>
    </location>
    <ligand>
        <name>Fe cation</name>
        <dbReference type="ChEBI" id="CHEBI:24875"/>
    </ligand>
</feature>
<evidence type="ECO:0000259" key="7">
    <source>
        <dbReference type="Pfam" id="PF00814"/>
    </source>
</evidence>
<keyword evidence="1 6" id="KW-0808">Transferase</keyword>
<dbReference type="Proteomes" id="UP000177080">
    <property type="component" value="Unassembled WGS sequence"/>
</dbReference>
<feature type="binding site" evidence="6">
    <location>
        <begin position="130"/>
        <end position="134"/>
    </location>
    <ligand>
        <name>substrate</name>
    </ligand>
</feature>
<evidence type="ECO:0000256" key="3">
    <source>
        <dbReference type="ARBA" id="ARBA00022723"/>
    </source>
</evidence>
<dbReference type="GO" id="GO:0002949">
    <property type="term" value="P:tRNA threonylcarbamoyladenosine modification"/>
    <property type="evidence" value="ECO:0007669"/>
    <property type="project" value="UniProtKB-UniRule"/>
</dbReference>
<evidence type="ECO:0000256" key="6">
    <source>
        <dbReference type="HAMAP-Rule" id="MF_01445"/>
    </source>
</evidence>
<feature type="binding site" evidence="6">
    <location>
        <position position="113"/>
    </location>
    <ligand>
        <name>Fe cation</name>
        <dbReference type="ChEBI" id="CHEBI:24875"/>
    </ligand>
</feature>
<dbReference type="PANTHER" id="PTHR11735">
    <property type="entry name" value="TRNA N6-ADENOSINE THREONYLCARBAMOYLTRANSFERASE"/>
    <property type="match status" value="1"/>
</dbReference>
<dbReference type="InterPro" id="IPR022450">
    <property type="entry name" value="TsaD"/>
</dbReference>
<dbReference type="InterPro" id="IPR000905">
    <property type="entry name" value="Gcp-like_dom"/>
</dbReference>
<dbReference type="HAMAP" id="MF_01445">
    <property type="entry name" value="TsaD"/>
    <property type="match status" value="1"/>
</dbReference>
<protein>
    <recommendedName>
        <fullName evidence="6">tRNA N6-adenosine threonylcarbamoyltransferase</fullName>
        <ecNumber evidence="6">2.3.1.234</ecNumber>
    </recommendedName>
    <alternativeName>
        <fullName evidence="6">N6-L-threonylcarbamoyladenine synthase</fullName>
        <shortName evidence="6">t(6)A synthase</shortName>
    </alternativeName>
    <alternativeName>
        <fullName evidence="6">t(6)A37 threonylcarbamoyladenosine biosynthesis protein TsaD</fullName>
    </alternativeName>
    <alternativeName>
        <fullName evidence="6">tRNA threonylcarbamoyladenosine biosynthesis protein TsaD</fullName>
    </alternativeName>
</protein>
<keyword evidence="6" id="KW-0408">Iron</keyword>
<dbReference type="Pfam" id="PF00814">
    <property type="entry name" value="TsaD"/>
    <property type="match status" value="1"/>
</dbReference>
<feature type="binding site" evidence="6">
    <location>
        <position position="305"/>
    </location>
    <ligand>
        <name>Fe cation</name>
        <dbReference type="ChEBI" id="CHEBI:24875"/>
    </ligand>
</feature>
<dbReference type="PRINTS" id="PR00789">
    <property type="entry name" value="OSIALOPTASE"/>
</dbReference>
<evidence type="ECO:0000256" key="4">
    <source>
        <dbReference type="ARBA" id="ARBA00023315"/>
    </source>
</evidence>
<dbReference type="GO" id="GO:0061711">
    <property type="term" value="F:tRNA N(6)-L-threonylcarbamoyladenine synthase activity"/>
    <property type="evidence" value="ECO:0007669"/>
    <property type="project" value="UniProtKB-EC"/>
</dbReference>
<reference evidence="8 9" key="1">
    <citation type="journal article" date="2016" name="Nat. Commun.">
        <title>Thousands of microbial genomes shed light on interconnected biogeochemical processes in an aquifer system.</title>
        <authorList>
            <person name="Anantharaman K."/>
            <person name="Brown C.T."/>
            <person name="Hug L.A."/>
            <person name="Sharon I."/>
            <person name="Castelle C.J."/>
            <person name="Probst A.J."/>
            <person name="Thomas B.C."/>
            <person name="Singh A."/>
            <person name="Wilkins M.J."/>
            <person name="Karaoz U."/>
            <person name="Brodie E.L."/>
            <person name="Williams K.H."/>
            <person name="Hubbard S.S."/>
            <person name="Banfield J.F."/>
        </authorList>
    </citation>
    <scope>NUCLEOTIDE SEQUENCE [LARGE SCALE GENOMIC DNA]</scope>
</reference>
<feature type="binding site" evidence="6">
    <location>
        <position position="276"/>
    </location>
    <ligand>
        <name>substrate</name>
    </ligand>
</feature>
<gene>
    <name evidence="6" type="primary">tsaD</name>
    <name evidence="8" type="ORF">A2989_01045</name>
</gene>
<dbReference type="EMBL" id="MEXN01000007">
    <property type="protein sequence ID" value="OGD03402.1"/>
    <property type="molecule type" value="Genomic_DNA"/>
</dbReference>
<dbReference type="NCBIfam" id="TIGR03723">
    <property type="entry name" value="T6A_TsaD_YgjD"/>
    <property type="match status" value="1"/>
</dbReference>
<comment type="cofactor">
    <cofactor evidence="6">
        <name>Fe(2+)</name>
        <dbReference type="ChEBI" id="CHEBI:29033"/>
    </cofactor>
    <text evidence="6">Binds 1 Fe(2+) ion per subunit.</text>
</comment>
<comment type="caution">
    <text evidence="8">The sequence shown here is derived from an EMBL/GenBank/DDBJ whole genome shotgun (WGS) entry which is preliminary data.</text>
</comment>
<dbReference type="NCBIfam" id="TIGR00329">
    <property type="entry name" value="gcp_kae1"/>
    <property type="match status" value="1"/>
</dbReference>
<feature type="domain" description="Gcp-like" evidence="7">
    <location>
        <begin position="22"/>
        <end position="311"/>
    </location>
</feature>
<feature type="binding site" evidence="6">
    <location>
        <position position="176"/>
    </location>
    <ligand>
        <name>substrate</name>
    </ligand>
</feature>
<dbReference type="Gene3D" id="3.30.420.40">
    <property type="match status" value="2"/>
</dbReference>
<comment type="catalytic activity">
    <reaction evidence="5 6">
        <text>L-threonylcarbamoyladenylate + adenosine(37) in tRNA = N(6)-L-threonylcarbamoyladenosine(37) in tRNA + AMP + H(+)</text>
        <dbReference type="Rhea" id="RHEA:37059"/>
        <dbReference type="Rhea" id="RHEA-COMP:10162"/>
        <dbReference type="Rhea" id="RHEA-COMP:10163"/>
        <dbReference type="ChEBI" id="CHEBI:15378"/>
        <dbReference type="ChEBI" id="CHEBI:73682"/>
        <dbReference type="ChEBI" id="CHEBI:74411"/>
        <dbReference type="ChEBI" id="CHEBI:74418"/>
        <dbReference type="ChEBI" id="CHEBI:456215"/>
        <dbReference type="EC" id="2.3.1.234"/>
    </reaction>
</comment>
<keyword evidence="4 6" id="KW-0012">Acyltransferase</keyword>
<dbReference type="EC" id="2.3.1.234" evidence="6"/>
<feature type="binding site" evidence="6">
    <location>
        <position position="180"/>
    </location>
    <ligand>
        <name>substrate</name>
    </ligand>
</feature>
<sequence length="342" mass="37337">MKILAIETSCDETAAAVTEGTEILSSVKWTQEIHNQYGGVVPALAKRAHEERIEEIINDALKRSETSVQRLGAVAVTVGPGLAIALEVGIKWARKLAADWHKPLIGINHIEGHILSALKKEVTFPCQALVISGGHTQVIRVDGIGKYEILAQSLDDDIGEALDKGARMLGLPYPGGPALEKLAAQGDPIKYKLPLPMAGREGRAFSYSGLKTAFYRLVTQLHSYPVAQFEPQEISDLAAGYQAMVFRHLVRTLKVNVQNSMFNVHDLLVGGGVAANMKLRDEIKKLSNEVSLNVHYPANLMLCTDNAAMIGVAAGFKAKRGEFTDPERIDRLPRWRVDEISS</sequence>
<dbReference type="PANTHER" id="PTHR11735:SF6">
    <property type="entry name" value="TRNA N6-ADENOSINE THREONYLCARBAMOYLTRANSFERASE, MITOCHONDRIAL"/>
    <property type="match status" value="1"/>
</dbReference>
<evidence type="ECO:0000313" key="9">
    <source>
        <dbReference type="Proteomes" id="UP000177080"/>
    </source>
</evidence>
<dbReference type="GO" id="GO:0005737">
    <property type="term" value="C:cytoplasm"/>
    <property type="evidence" value="ECO:0007669"/>
    <property type="project" value="UniProtKB-SubCell"/>
</dbReference>
<dbReference type="InterPro" id="IPR017861">
    <property type="entry name" value="KAE1/TsaD"/>
</dbReference>
<comment type="similarity">
    <text evidence="6">Belongs to the KAE1 / TsaD family.</text>
</comment>
<keyword evidence="2 6" id="KW-0819">tRNA processing</keyword>
<proteinExistence type="inferred from homology"/>
<comment type="subcellular location">
    <subcellularLocation>
        <location evidence="6">Cytoplasm</location>
    </subcellularLocation>
</comment>